<proteinExistence type="predicted"/>
<dbReference type="AlphaFoldDB" id="A0A6S6SP55"/>
<sequence>MDYKDQSELKNKRLREKFNYIIEQHIPGGKRALAIETFGYERENQVSNLCAINHKPSIKKMHMESMEKHHQIPLTVWDNDLDFNKRKIDQHINTYKASLKAERISFEEEDNIFTNDKKLFEHLKGVWYAYLYPSNPSSAKETEGIWIVKTTINDDYTVIDYWGNAGYLKIGQEQSLIIKQPYENNDLTVIRFSNRHVSFEHFRFTIISNQNGTINEMVNFGFYARKKYTPQEAKEILGDIKKVQLKLDSGFDGRLNEQGIVKY</sequence>
<organism evidence="1">
    <name type="scientific">uncultured Sulfurovum sp</name>
    <dbReference type="NCBI Taxonomy" id="269237"/>
    <lineage>
        <taxon>Bacteria</taxon>
        <taxon>Pseudomonadati</taxon>
        <taxon>Campylobacterota</taxon>
        <taxon>Epsilonproteobacteria</taxon>
        <taxon>Campylobacterales</taxon>
        <taxon>Sulfurovaceae</taxon>
        <taxon>Sulfurovum</taxon>
        <taxon>environmental samples</taxon>
    </lineage>
</organism>
<gene>
    <name evidence="1" type="ORF">HELGO_WM11193</name>
</gene>
<protein>
    <submittedName>
        <fullName evidence="1">Uncharacterized protein</fullName>
    </submittedName>
</protein>
<accession>A0A6S6SP55</accession>
<dbReference type="EMBL" id="CACVAX010000011">
    <property type="protein sequence ID" value="CAA6804438.1"/>
    <property type="molecule type" value="Genomic_DNA"/>
</dbReference>
<reference evidence="1" key="1">
    <citation type="submission" date="2020-01" db="EMBL/GenBank/DDBJ databases">
        <authorList>
            <person name="Meier V. D."/>
            <person name="Meier V D."/>
        </authorList>
    </citation>
    <scope>NUCLEOTIDE SEQUENCE</scope>
    <source>
        <strain evidence="1">HLG_WM_MAG_04</strain>
    </source>
</reference>
<name>A0A6S6SP55_9BACT</name>
<evidence type="ECO:0000313" key="1">
    <source>
        <dbReference type="EMBL" id="CAA6804438.1"/>
    </source>
</evidence>